<feature type="compositionally biased region" description="Low complexity" evidence="2">
    <location>
        <begin position="19"/>
        <end position="29"/>
    </location>
</feature>
<dbReference type="PANTHER" id="PTHR47655">
    <property type="entry name" value="QUINIC ACID UTILIZATION ACTIVATOR"/>
    <property type="match status" value="1"/>
</dbReference>
<proteinExistence type="predicted"/>
<sequence length="374" mass="41323">MSHRGQLQCLNNAVSYHSHTLTPSSSHSPVTKMTQPQRTASQDSTSDGIRKRVCKACDRCRLKKSKCDGSSPCSRCKADNAICVFGERKKSHDKVYPKGYVEMLEQQQGQLVSGLQECYKRLHQAGAWDGEKLSETNGYPLTHDILAALGLLETKQDGSGEMETFEDDCEKLQSRLIADGAGFAQRRGSFSSDSDHSQQGHGRSASRSTPALSKPPTFPNNFNFNFSAPPSPPASQGSPIPAPRQRPSFPQPQSSPLQQSSPLTNDPQFYQAEWAYPESRNAELLMNSKYAVQSPDLDQGLGNMGDMTSFNQWDASFDMKYDMNLAAGMTSYPQQLQHAFPGMSRMQDTNMAGLAMDPANLMEVDFNQYIQVHS</sequence>
<dbReference type="GO" id="GO:0000981">
    <property type="term" value="F:DNA-binding transcription factor activity, RNA polymerase II-specific"/>
    <property type="evidence" value="ECO:0007669"/>
    <property type="project" value="InterPro"/>
</dbReference>
<gene>
    <name evidence="4" type="ORF">LECACI_7A003543</name>
</gene>
<dbReference type="FunFam" id="4.10.240.10:FF:000013">
    <property type="entry name" value="C6 transcription factor, putative"/>
    <property type="match status" value="1"/>
</dbReference>
<evidence type="ECO:0000313" key="4">
    <source>
        <dbReference type="EMBL" id="CAK3968027.1"/>
    </source>
</evidence>
<feature type="domain" description="Zn(2)-C6 fungal-type" evidence="3">
    <location>
        <begin position="56"/>
        <end position="85"/>
    </location>
</feature>
<keyword evidence="5" id="KW-1185">Reference proteome</keyword>
<dbReference type="InterPro" id="IPR001138">
    <property type="entry name" value="Zn2Cys6_DnaBD"/>
</dbReference>
<dbReference type="PROSITE" id="PS50048">
    <property type="entry name" value="ZN2_CY6_FUNGAL_2"/>
    <property type="match status" value="1"/>
</dbReference>
<dbReference type="EMBL" id="CAVMBE010000017">
    <property type="protein sequence ID" value="CAK3968027.1"/>
    <property type="molecule type" value="Genomic_DNA"/>
</dbReference>
<dbReference type="PROSITE" id="PS00463">
    <property type="entry name" value="ZN2_CY6_FUNGAL_1"/>
    <property type="match status" value="1"/>
</dbReference>
<name>A0AAI8YX03_9PEZI</name>
<feature type="compositionally biased region" description="Polar residues" evidence="2">
    <location>
        <begin position="199"/>
        <end position="211"/>
    </location>
</feature>
<evidence type="ECO:0000256" key="2">
    <source>
        <dbReference type="SAM" id="MobiDB-lite"/>
    </source>
</evidence>
<dbReference type="CDD" id="cd00067">
    <property type="entry name" value="GAL4"/>
    <property type="match status" value="1"/>
</dbReference>
<reference evidence="4" key="1">
    <citation type="submission" date="2023-11" db="EMBL/GenBank/DDBJ databases">
        <authorList>
            <person name="Alioto T."/>
            <person name="Alioto T."/>
            <person name="Gomez Garrido J."/>
        </authorList>
    </citation>
    <scope>NUCLEOTIDE SEQUENCE</scope>
</reference>
<evidence type="ECO:0000259" key="3">
    <source>
        <dbReference type="PROSITE" id="PS50048"/>
    </source>
</evidence>
<feature type="compositionally biased region" description="Polar residues" evidence="2">
    <location>
        <begin position="31"/>
        <end position="46"/>
    </location>
</feature>
<feature type="compositionally biased region" description="Low complexity" evidence="2">
    <location>
        <begin position="219"/>
        <end position="263"/>
    </location>
</feature>
<dbReference type="PANTHER" id="PTHR47655:SF3">
    <property type="entry name" value="ZN(II)2CYS6 TRANSCRIPTION FACTOR (EUROFUNG)"/>
    <property type="match status" value="1"/>
</dbReference>
<dbReference type="InterPro" id="IPR052783">
    <property type="entry name" value="Metabolic/Drug-Res_Regulator"/>
</dbReference>
<dbReference type="InterPro" id="IPR036864">
    <property type="entry name" value="Zn2-C6_fun-type_DNA-bd_sf"/>
</dbReference>
<dbReference type="Proteomes" id="UP001296104">
    <property type="component" value="Unassembled WGS sequence"/>
</dbReference>
<evidence type="ECO:0000256" key="1">
    <source>
        <dbReference type="ARBA" id="ARBA00023242"/>
    </source>
</evidence>
<feature type="region of interest" description="Disordered" evidence="2">
    <location>
        <begin position="185"/>
        <end position="265"/>
    </location>
</feature>
<dbReference type="SMART" id="SM00066">
    <property type="entry name" value="GAL4"/>
    <property type="match status" value="1"/>
</dbReference>
<dbReference type="AlphaFoldDB" id="A0AAI8YX03"/>
<organism evidence="4 5">
    <name type="scientific">Lecanosticta acicola</name>
    <dbReference type="NCBI Taxonomy" id="111012"/>
    <lineage>
        <taxon>Eukaryota</taxon>
        <taxon>Fungi</taxon>
        <taxon>Dikarya</taxon>
        <taxon>Ascomycota</taxon>
        <taxon>Pezizomycotina</taxon>
        <taxon>Dothideomycetes</taxon>
        <taxon>Dothideomycetidae</taxon>
        <taxon>Mycosphaerellales</taxon>
        <taxon>Mycosphaerellaceae</taxon>
        <taxon>Lecanosticta</taxon>
    </lineage>
</organism>
<comment type="caution">
    <text evidence="4">The sequence shown here is derived from an EMBL/GenBank/DDBJ whole genome shotgun (WGS) entry which is preliminary data.</text>
</comment>
<dbReference type="Pfam" id="PF00172">
    <property type="entry name" value="Zn_clus"/>
    <property type="match status" value="1"/>
</dbReference>
<dbReference type="Gene3D" id="4.10.240.10">
    <property type="entry name" value="Zn(2)-C6 fungal-type DNA-binding domain"/>
    <property type="match status" value="1"/>
</dbReference>
<feature type="region of interest" description="Disordered" evidence="2">
    <location>
        <begin position="19"/>
        <end position="46"/>
    </location>
</feature>
<dbReference type="SUPFAM" id="SSF57701">
    <property type="entry name" value="Zn2/Cys6 DNA-binding domain"/>
    <property type="match status" value="1"/>
</dbReference>
<evidence type="ECO:0000313" key="5">
    <source>
        <dbReference type="Proteomes" id="UP001296104"/>
    </source>
</evidence>
<dbReference type="GO" id="GO:0008270">
    <property type="term" value="F:zinc ion binding"/>
    <property type="evidence" value="ECO:0007669"/>
    <property type="project" value="InterPro"/>
</dbReference>
<accession>A0AAI8YX03</accession>
<protein>
    <submittedName>
        <fullName evidence="4">Fungal Zn binuclear cluster domain-containing</fullName>
    </submittedName>
</protein>
<keyword evidence="1" id="KW-0539">Nucleus</keyword>